<evidence type="ECO:0000313" key="4">
    <source>
        <dbReference type="EMBL" id="PDP43672.1"/>
    </source>
</evidence>
<feature type="domain" description="Peptidase S9 prolyl oligopeptidase catalytic" evidence="2">
    <location>
        <begin position="255"/>
        <end position="333"/>
    </location>
</feature>
<dbReference type="Gene3D" id="3.40.50.1820">
    <property type="entry name" value="alpha/beta hydrolase"/>
    <property type="match status" value="1"/>
</dbReference>
<dbReference type="Pfam" id="PF00326">
    <property type="entry name" value="Peptidase_S9"/>
    <property type="match status" value="1"/>
</dbReference>
<protein>
    <submittedName>
        <fullName evidence="4">Alpha/beta hydrolase</fullName>
    </submittedName>
</protein>
<evidence type="ECO:0000259" key="2">
    <source>
        <dbReference type="Pfam" id="PF00326"/>
    </source>
</evidence>
<dbReference type="AlphaFoldDB" id="A0A2A6E6W2"/>
<gene>
    <name evidence="4" type="ORF">CLI86_07285</name>
</gene>
<evidence type="ECO:0000259" key="3">
    <source>
        <dbReference type="Pfam" id="PF20434"/>
    </source>
</evidence>
<organism evidence="4 5">
    <name type="scientific">Tannerella forsythia</name>
    <name type="common">Bacteroides forsythus</name>
    <dbReference type="NCBI Taxonomy" id="28112"/>
    <lineage>
        <taxon>Bacteria</taxon>
        <taxon>Pseudomonadati</taxon>
        <taxon>Bacteroidota</taxon>
        <taxon>Bacteroidia</taxon>
        <taxon>Bacteroidales</taxon>
        <taxon>Tannerellaceae</taxon>
        <taxon>Tannerella</taxon>
    </lineage>
</organism>
<dbReference type="RefSeq" id="WP_097531279.1">
    <property type="nucleotide sequence ID" value="NZ_NSLJ01000016.1"/>
</dbReference>
<dbReference type="Pfam" id="PF20434">
    <property type="entry name" value="BD-FAE"/>
    <property type="match status" value="1"/>
</dbReference>
<feature type="domain" description="BD-FAE-like" evidence="3">
    <location>
        <begin position="143"/>
        <end position="232"/>
    </location>
</feature>
<evidence type="ECO:0000256" key="1">
    <source>
        <dbReference type="ARBA" id="ARBA00022801"/>
    </source>
</evidence>
<reference evidence="4 5" key="1">
    <citation type="submission" date="2017-09" db="EMBL/GenBank/DDBJ databases">
        <title>Phase variable restriction modification systems are present in the genome sequences of periodontal pathogens Prevotella intermedia, Tannerella forsythia and Porphyromonas gingivalis.</title>
        <authorList>
            <person name="Haigh R.D."/>
            <person name="Crawford L."/>
            <person name="Ralph J."/>
            <person name="Wanford J."/>
            <person name="Vartoukian S.R."/>
            <person name="Hijazib K."/>
            <person name="Wade W."/>
            <person name="Oggioni M.R."/>
        </authorList>
    </citation>
    <scope>NUCLEOTIDE SEQUENCE [LARGE SCALE GENOMIC DNA]</scope>
    <source>
        <strain evidence="4 5">WW11663</strain>
    </source>
</reference>
<dbReference type="PANTHER" id="PTHR48081">
    <property type="entry name" value="AB HYDROLASE SUPERFAMILY PROTEIN C4A8.06C"/>
    <property type="match status" value="1"/>
</dbReference>
<dbReference type="InterPro" id="IPR001375">
    <property type="entry name" value="Peptidase_S9_cat"/>
</dbReference>
<name>A0A2A6E6W2_TANFO</name>
<dbReference type="GO" id="GO:0008236">
    <property type="term" value="F:serine-type peptidase activity"/>
    <property type="evidence" value="ECO:0007669"/>
    <property type="project" value="InterPro"/>
</dbReference>
<dbReference type="Proteomes" id="UP000219259">
    <property type="component" value="Unassembled WGS sequence"/>
</dbReference>
<dbReference type="SUPFAM" id="SSF53474">
    <property type="entry name" value="alpha/beta-Hydrolases"/>
    <property type="match status" value="1"/>
</dbReference>
<dbReference type="InterPro" id="IPR050300">
    <property type="entry name" value="GDXG_lipolytic_enzyme"/>
</dbReference>
<comment type="caution">
    <text evidence="4">The sequence shown here is derived from an EMBL/GenBank/DDBJ whole genome shotgun (WGS) entry which is preliminary data.</text>
</comment>
<accession>A0A2A6E6W2</accession>
<dbReference type="InterPro" id="IPR049492">
    <property type="entry name" value="BD-FAE-like_dom"/>
</dbReference>
<evidence type="ECO:0000313" key="5">
    <source>
        <dbReference type="Proteomes" id="UP000219259"/>
    </source>
</evidence>
<keyword evidence="1 4" id="KW-0378">Hydrolase</keyword>
<proteinExistence type="predicted"/>
<sequence length="337" mass="37325">MRRLKWMMLTVILVLPLMLTAYNRKVEKKASDSGDRKMTAPFTSRSTIGEIVNHPAFKGFGRFLFPLQGETYDRDMPLSQVGKLLPYHENIVPDSAAALLNRMLLRVEAGEHLFYDIYTDTQKQADSTKKETGIFFFRGKPDAPFAVVCPGGGFSYVGSIHESLPHADYLSGKGYNVFAIQYRTGGAQVACEDLAAALSFIFRHAQTLKISTDGYSLWGGSAGARMAAYLGSYGAAAYGGDDLPRPSVVVMQYTAHSDYTRNDPPTFAVIGENDAIASPAVMRERMDTLKSLGIDTEFHLYPDLGHGFGMGYGTTAQGWIDFALRFWEKHLQHRSNK</sequence>
<dbReference type="EMBL" id="NSLJ01000016">
    <property type="protein sequence ID" value="PDP43672.1"/>
    <property type="molecule type" value="Genomic_DNA"/>
</dbReference>
<dbReference type="GO" id="GO:0006508">
    <property type="term" value="P:proteolysis"/>
    <property type="evidence" value="ECO:0007669"/>
    <property type="project" value="InterPro"/>
</dbReference>
<dbReference type="PANTHER" id="PTHR48081:SF6">
    <property type="entry name" value="PEPTIDASE S9 PROLYL OLIGOPEPTIDASE CATALYTIC DOMAIN-CONTAINING PROTEIN"/>
    <property type="match status" value="1"/>
</dbReference>
<dbReference type="InterPro" id="IPR029058">
    <property type="entry name" value="AB_hydrolase_fold"/>
</dbReference>